<comment type="subcellular location">
    <subcellularLocation>
        <location evidence="1">Periplasm</location>
    </subcellularLocation>
</comment>
<evidence type="ECO:0000313" key="10">
    <source>
        <dbReference type="EMBL" id="KEZ77720.1"/>
    </source>
</evidence>
<name>A0A084ILY6_SALHC</name>
<dbReference type="InterPro" id="IPR005588">
    <property type="entry name" value="MucB_RseB"/>
</dbReference>
<dbReference type="eggNOG" id="COG3026">
    <property type="taxonomic scope" value="Bacteria"/>
</dbReference>
<gene>
    <name evidence="10" type="ORF">C41B8_09045</name>
</gene>
<dbReference type="PANTHER" id="PTHR38782">
    <property type="match status" value="1"/>
</dbReference>
<evidence type="ECO:0000256" key="1">
    <source>
        <dbReference type="ARBA" id="ARBA00004418"/>
    </source>
</evidence>
<dbReference type="PIRSF" id="PIRSF005427">
    <property type="entry name" value="RseB"/>
    <property type="match status" value="1"/>
</dbReference>
<protein>
    <submittedName>
        <fullName evidence="10">MucB/RseB</fullName>
    </submittedName>
</protein>
<evidence type="ECO:0000256" key="7">
    <source>
        <dbReference type="ARBA" id="ARBA00022927"/>
    </source>
</evidence>
<evidence type="ECO:0000313" key="11">
    <source>
        <dbReference type="Proteomes" id="UP000028302"/>
    </source>
</evidence>
<dbReference type="GO" id="GO:0032885">
    <property type="term" value="P:regulation of polysaccharide biosynthetic process"/>
    <property type="evidence" value="ECO:0007669"/>
    <property type="project" value="TreeGrafter"/>
</dbReference>
<dbReference type="InterPro" id="IPR033434">
    <property type="entry name" value="MucB/RseB_N"/>
</dbReference>
<dbReference type="PANTHER" id="PTHR38782:SF1">
    <property type="entry name" value="SIGMA-E FACTOR REGULATORY PROTEIN RSEB"/>
    <property type="match status" value="1"/>
</dbReference>
<dbReference type="SUPFAM" id="SSF89392">
    <property type="entry name" value="Prokaryotic lipoproteins and lipoprotein localization factors"/>
    <property type="match status" value="1"/>
</dbReference>
<evidence type="ECO:0000259" key="8">
    <source>
        <dbReference type="Pfam" id="PF03888"/>
    </source>
</evidence>
<dbReference type="AlphaFoldDB" id="A0A084ILY6"/>
<dbReference type="Gene3D" id="3.30.200.100">
    <property type="entry name" value="MucB/RseB, C-terminal domain"/>
    <property type="match status" value="1"/>
</dbReference>
<dbReference type="Pfam" id="PF17188">
    <property type="entry name" value="MucB_RseB_C"/>
    <property type="match status" value="1"/>
</dbReference>
<evidence type="ECO:0000259" key="9">
    <source>
        <dbReference type="Pfam" id="PF17188"/>
    </source>
</evidence>
<comment type="subunit">
    <text evidence="3">Monomer.</text>
</comment>
<feature type="domain" description="MucB/RseB C-terminal" evidence="9">
    <location>
        <begin position="216"/>
        <end position="310"/>
    </location>
</feature>
<dbReference type="GO" id="GO:0030288">
    <property type="term" value="C:outer membrane-bounded periplasmic space"/>
    <property type="evidence" value="ECO:0007669"/>
    <property type="project" value="TreeGrafter"/>
</dbReference>
<dbReference type="EMBL" id="APNK01000010">
    <property type="protein sequence ID" value="KEZ77720.1"/>
    <property type="molecule type" value="Genomic_DNA"/>
</dbReference>
<dbReference type="InterPro" id="IPR038484">
    <property type="entry name" value="MucB/RseB_C_sf"/>
</dbReference>
<dbReference type="InterPro" id="IPR029046">
    <property type="entry name" value="LolA/LolB/LppX"/>
</dbReference>
<organism evidence="10 11">
    <name type="scientific">Salinisphaera hydrothermalis (strain C41B8)</name>
    <dbReference type="NCBI Taxonomy" id="1304275"/>
    <lineage>
        <taxon>Bacteria</taxon>
        <taxon>Pseudomonadati</taxon>
        <taxon>Pseudomonadota</taxon>
        <taxon>Gammaproteobacteria</taxon>
        <taxon>Salinisphaerales</taxon>
        <taxon>Salinisphaeraceae</taxon>
        <taxon>Salinisphaera</taxon>
    </lineage>
</organism>
<dbReference type="GO" id="GO:0015031">
    <property type="term" value="P:protein transport"/>
    <property type="evidence" value="ECO:0007669"/>
    <property type="project" value="UniProtKB-KW"/>
</dbReference>
<dbReference type="Proteomes" id="UP000028302">
    <property type="component" value="Unassembled WGS sequence"/>
</dbReference>
<dbReference type="Pfam" id="PF03888">
    <property type="entry name" value="MucB_RseB"/>
    <property type="match status" value="1"/>
</dbReference>
<evidence type="ECO:0000256" key="2">
    <source>
        <dbReference type="ARBA" id="ARBA00008150"/>
    </source>
</evidence>
<evidence type="ECO:0000256" key="3">
    <source>
        <dbReference type="ARBA" id="ARBA00011245"/>
    </source>
</evidence>
<comment type="caution">
    <text evidence="10">The sequence shown here is derived from an EMBL/GenBank/DDBJ whole genome shotgun (WGS) entry which is preliminary data.</text>
</comment>
<dbReference type="InterPro" id="IPR033436">
    <property type="entry name" value="MucB/RseB_C"/>
</dbReference>
<evidence type="ECO:0000256" key="5">
    <source>
        <dbReference type="ARBA" id="ARBA00022729"/>
    </source>
</evidence>
<sequence>MIAPALAASPKKGDDSAQAIDLLSQASDAVRRETYSGVIVYLRHGDADTLKIVHRYHDHMEEERLVSLSGQAREIIRKGDKVTSILPDHKLVLVSEHPPKSLLGSVSHFSPKQLRANYKVLDLGTTRTAGRDCHVIAIQPRDKYRYGYKMLIDSKTELPLKLDLLDHGKRLEQMMFTDVSFPKTISDSEFVPSYDVRGFRIVRHQAVHVAESPSDEPEEQWKATDLPPGFKLAEDGVRQLTPNASVRQMLFTDGVATVSAFIAPAGLRAPLKGATRMGAVNAYGDIVGNTQITVVGEVPAITARRIAENLVQTKKAAAKASSSH</sequence>
<keyword evidence="11" id="KW-1185">Reference proteome</keyword>
<dbReference type="Gene3D" id="2.50.20.10">
    <property type="entry name" value="Lipoprotein localisation LolA/LolB/LppX"/>
    <property type="match status" value="1"/>
</dbReference>
<accession>A0A084ILY6</accession>
<evidence type="ECO:0000256" key="4">
    <source>
        <dbReference type="ARBA" id="ARBA00022448"/>
    </source>
</evidence>
<keyword evidence="6" id="KW-0574">Periplasm</keyword>
<keyword evidence="5" id="KW-0732">Signal</keyword>
<dbReference type="STRING" id="1304275.C41B8_09045"/>
<keyword evidence="4" id="KW-0813">Transport</keyword>
<reference evidence="10 11" key="1">
    <citation type="submission" date="2013-03" db="EMBL/GenBank/DDBJ databases">
        <title>Salinisphaera hydrothermalis C41B8 Genome Sequencing.</title>
        <authorList>
            <person name="Li C."/>
            <person name="Lai Q."/>
            <person name="Shao Z."/>
        </authorList>
    </citation>
    <scope>NUCLEOTIDE SEQUENCE [LARGE SCALE GENOMIC DNA]</scope>
    <source>
        <strain evidence="10 11">C41B8</strain>
    </source>
</reference>
<dbReference type="GO" id="GO:0045152">
    <property type="term" value="F:antisigma factor binding"/>
    <property type="evidence" value="ECO:0007669"/>
    <property type="project" value="TreeGrafter"/>
</dbReference>
<proteinExistence type="inferred from homology"/>
<comment type="similarity">
    <text evidence="2">Belongs to the RseB family.</text>
</comment>
<evidence type="ECO:0000256" key="6">
    <source>
        <dbReference type="ARBA" id="ARBA00022764"/>
    </source>
</evidence>
<feature type="domain" description="MucB/RseB N-terminal" evidence="8">
    <location>
        <begin position="19"/>
        <end position="193"/>
    </location>
</feature>
<dbReference type="CDD" id="cd16327">
    <property type="entry name" value="RseB"/>
    <property type="match status" value="1"/>
</dbReference>
<keyword evidence="7" id="KW-0653">Protein transport</keyword>